<evidence type="ECO:0000313" key="1">
    <source>
        <dbReference type="EMBL" id="KKN06472.1"/>
    </source>
</evidence>
<gene>
    <name evidence="1" type="ORF">LCGC14_1076890</name>
</gene>
<protein>
    <submittedName>
        <fullName evidence="1">Uncharacterized protein</fullName>
    </submittedName>
</protein>
<organism evidence="1">
    <name type="scientific">marine sediment metagenome</name>
    <dbReference type="NCBI Taxonomy" id="412755"/>
    <lineage>
        <taxon>unclassified sequences</taxon>
        <taxon>metagenomes</taxon>
        <taxon>ecological metagenomes</taxon>
    </lineage>
</organism>
<dbReference type="AlphaFoldDB" id="A0A0F9N3X7"/>
<dbReference type="EMBL" id="LAZR01004687">
    <property type="protein sequence ID" value="KKN06472.1"/>
    <property type="molecule type" value="Genomic_DNA"/>
</dbReference>
<reference evidence="1" key="1">
    <citation type="journal article" date="2015" name="Nature">
        <title>Complex archaea that bridge the gap between prokaryotes and eukaryotes.</title>
        <authorList>
            <person name="Spang A."/>
            <person name="Saw J.H."/>
            <person name="Jorgensen S.L."/>
            <person name="Zaremba-Niedzwiedzka K."/>
            <person name="Martijn J."/>
            <person name="Lind A.E."/>
            <person name="van Eijk R."/>
            <person name="Schleper C."/>
            <person name="Guy L."/>
            <person name="Ettema T.J."/>
        </authorList>
    </citation>
    <scope>NUCLEOTIDE SEQUENCE</scope>
</reference>
<accession>A0A0F9N3X7</accession>
<name>A0A0F9N3X7_9ZZZZ</name>
<comment type="caution">
    <text evidence="1">The sequence shown here is derived from an EMBL/GenBank/DDBJ whole genome shotgun (WGS) entry which is preliminary data.</text>
</comment>
<proteinExistence type="predicted"/>
<sequence>MEQSISRAELIGELRGIIEEIESGKYSAVSLKQCTEIGEREISRFVSESYQAGKKIMIAMRCS</sequence>